<evidence type="ECO:0000259" key="7">
    <source>
        <dbReference type="Pfam" id="PF00892"/>
    </source>
</evidence>
<feature type="transmembrane region" description="Helical" evidence="6">
    <location>
        <begin position="269"/>
        <end position="288"/>
    </location>
</feature>
<keyword evidence="4 6" id="KW-1133">Transmembrane helix</keyword>
<comment type="caution">
    <text evidence="8">The sequence shown here is derived from an EMBL/GenBank/DDBJ whole genome shotgun (WGS) entry which is preliminary data.</text>
</comment>
<dbReference type="Proteomes" id="UP000756860">
    <property type="component" value="Unassembled WGS sequence"/>
</dbReference>
<proteinExistence type="predicted"/>
<accession>A0ABS5S8M8</accession>
<evidence type="ECO:0000313" key="8">
    <source>
        <dbReference type="EMBL" id="MBT0651738.1"/>
    </source>
</evidence>
<evidence type="ECO:0000256" key="5">
    <source>
        <dbReference type="ARBA" id="ARBA00023136"/>
    </source>
</evidence>
<evidence type="ECO:0000256" key="4">
    <source>
        <dbReference type="ARBA" id="ARBA00022989"/>
    </source>
</evidence>
<feature type="transmembrane region" description="Helical" evidence="6">
    <location>
        <begin position="244"/>
        <end position="263"/>
    </location>
</feature>
<feature type="transmembrane region" description="Helical" evidence="6">
    <location>
        <begin position="127"/>
        <end position="143"/>
    </location>
</feature>
<feature type="transmembrane region" description="Helical" evidence="6">
    <location>
        <begin position="155"/>
        <end position="175"/>
    </location>
</feature>
<feature type="transmembrane region" description="Helical" evidence="6">
    <location>
        <begin position="12"/>
        <end position="31"/>
    </location>
</feature>
<feature type="domain" description="EamA" evidence="7">
    <location>
        <begin position="152"/>
        <end position="284"/>
    </location>
</feature>
<protein>
    <submittedName>
        <fullName evidence="8">DMT family transporter</fullName>
    </submittedName>
</protein>
<dbReference type="RefSeq" id="WP_214174684.1">
    <property type="nucleotide sequence ID" value="NZ_JAHCVK010000001.1"/>
</dbReference>
<organism evidence="8 9">
    <name type="scientific">Geomobilimonas luticola</name>
    <dbReference type="NCBI Taxonomy" id="1114878"/>
    <lineage>
        <taxon>Bacteria</taxon>
        <taxon>Pseudomonadati</taxon>
        <taxon>Thermodesulfobacteriota</taxon>
        <taxon>Desulfuromonadia</taxon>
        <taxon>Geobacterales</taxon>
        <taxon>Geobacteraceae</taxon>
        <taxon>Geomobilimonas</taxon>
    </lineage>
</organism>
<dbReference type="SUPFAM" id="SSF103481">
    <property type="entry name" value="Multidrug resistance efflux transporter EmrE"/>
    <property type="match status" value="2"/>
</dbReference>
<feature type="transmembrane region" description="Helical" evidence="6">
    <location>
        <begin position="182"/>
        <end position="203"/>
    </location>
</feature>
<dbReference type="PANTHER" id="PTHR42920:SF5">
    <property type="entry name" value="EAMA DOMAIN-CONTAINING PROTEIN"/>
    <property type="match status" value="1"/>
</dbReference>
<comment type="subcellular location">
    <subcellularLocation>
        <location evidence="1">Cell membrane</location>
        <topology evidence="1">Multi-pass membrane protein</topology>
    </subcellularLocation>
</comment>
<dbReference type="InterPro" id="IPR000620">
    <property type="entry name" value="EamA_dom"/>
</dbReference>
<keyword evidence="9" id="KW-1185">Reference proteome</keyword>
<feature type="domain" description="EamA" evidence="7">
    <location>
        <begin position="16"/>
        <end position="140"/>
    </location>
</feature>
<feature type="transmembrane region" description="Helical" evidence="6">
    <location>
        <begin position="101"/>
        <end position="120"/>
    </location>
</feature>
<dbReference type="InterPro" id="IPR037185">
    <property type="entry name" value="EmrE-like"/>
</dbReference>
<keyword evidence="3 6" id="KW-0812">Transmembrane</keyword>
<feature type="transmembrane region" description="Helical" evidence="6">
    <location>
        <begin position="76"/>
        <end position="95"/>
    </location>
</feature>
<keyword evidence="2" id="KW-1003">Cell membrane</keyword>
<reference evidence="8 9" key="1">
    <citation type="submission" date="2021-05" db="EMBL/GenBank/DDBJ databases">
        <title>The draft genome of Geobacter luticola JCM 17780.</title>
        <authorList>
            <person name="Xu Z."/>
            <person name="Masuda Y."/>
            <person name="Itoh H."/>
            <person name="Senoo K."/>
        </authorList>
    </citation>
    <scope>NUCLEOTIDE SEQUENCE [LARGE SCALE GENOMIC DNA]</scope>
    <source>
        <strain evidence="8 9">JCM 17780</strain>
    </source>
</reference>
<dbReference type="EMBL" id="JAHCVK010000001">
    <property type="protein sequence ID" value="MBT0651738.1"/>
    <property type="molecule type" value="Genomic_DNA"/>
</dbReference>
<name>A0ABS5S8M8_9BACT</name>
<sequence>MTDTSQTAVSSSRVTFMLVFTTLLWGGSFVFNKLGFRDIPPVTFMFLRFALATLIMTVVCLPRLRRLDWRITWKGTVVGLALAATNLSFVLGLSGTTASRAGFLNNLFVLFIPLLCYLVWRERVDRWSFLGIVLALVGLWQLARGGVEGFSYGDFLSTVCALFIAIHIITVSKVLRDEDVYLISFVQFAVVALAGGAICLFMPSQPLRVGPLSAASLIYCAIFPTVICFTLQNRYQRYTTPTKAGLIYTLDPVWSMLGGMAVLGERLSGKEWVGCGFIFGAVALPMLIRRYREWRIGIDYRRA</sequence>
<feature type="transmembrane region" description="Helical" evidence="6">
    <location>
        <begin position="209"/>
        <end position="232"/>
    </location>
</feature>
<feature type="transmembrane region" description="Helical" evidence="6">
    <location>
        <begin position="43"/>
        <end position="64"/>
    </location>
</feature>
<dbReference type="Pfam" id="PF00892">
    <property type="entry name" value="EamA"/>
    <property type="match status" value="2"/>
</dbReference>
<evidence type="ECO:0000256" key="2">
    <source>
        <dbReference type="ARBA" id="ARBA00022475"/>
    </source>
</evidence>
<evidence type="ECO:0000313" key="9">
    <source>
        <dbReference type="Proteomes" id="UP000756860"/>
    </source>
</evidence>
<evidence type="ECO:0000256" key="6">
    <source>
        <dbReference type="SAM" id="Phobius"/>
    </source>
</evidence>
<gene>
    <name evidence="8" type="ORF">KI810_01595</name>
</gene>
<keyword evidence="5 6" id="KW-0472">Membrane</keyword>
<dbReference type="InterPro" id="IPR051258">
    <property type="entry name" value="Diverse_Substrate_Transporter"/>
</dbReference>
<evidence type="ECO:0000256" key="1">
    <source>
        <dbReference type="ARBA" id="ARBA00004651"/>
    </source>
</evidence>
<evidence type="ECO:0000256" key="3">
    <source>
        <dbReference type="ARBA" id="ARBA00022692"/>
    </source>
</evidence>
<dbReference type="PANTHER" id="PTHR42920">
    <property type="entry name" value="OS03G0707200 PROTEIN-RELATED"/>
    <property type="match status" value="1"/>
</dbReference>